<organism evidence="15 16">
    <name type="scientific">Lithospermum erythrorhizon</name>
    <name type="common">Purple gromwell</name>
    <name type="synonym">Lithospermum officinale var. erythrorhizon</name>
    <dbReference type="NCBI Taxonomy" id="34254"/>
    <lineage>
        <taxon>Eukaryota</taxon>
        <taxon>Viridiplantae</taxon>
        <taxon>Streptophyta</taxon>
        <taxon>Embryophyta</taxon>
        <taxon>Tracheophyta</taxon>
        <taxon>Spermatophyta</taxon>
        <taxon>Magnoliopsida</taxon>
        <taxon>eudicotyledons</taxon>
        <taxon>Gunneridae</taxon>
        <taxon>Pentapetalae</taxon>
        <taxon>asterids</taxon>
        <taxon>lamiids</taxon>
        <taxon>Boraginales</taxon>
        <taxon>Boraginaceae</taxon>
        <taxon>Boraginoideae</taxon>
        <taxon>Lithospermeae</taxon>
        <taxon>Lithospermum</taxon>
    </lineage>
</organism>
<comment type="subcellular location">
    <subcellularLocation>
        <location evidence="1">Cell membrane</location>
        <topology evidence="1">Lipid-anchor</topology>
    </subcellularLocation>
</comment>
<evidence type="ECO:0000256" key="2">
    <source>
        <dbReference type="ARBA" id="ARBA00007447"/>
    </source>
</evidence>
<evidence type="ECO:0000313" key="16">
    <source>
        <dbReference type="Proteomes" id="UP001454036"/>
    </source>
</evidence>
<keyword evidence="7 12" id="KW-0378">Hydrolase</keyword>
<keyword evidence="9" id="KW-0325">Glycoprotein</keyword>
<keyword evidence="4 12" id="KW-0645">Protease</keyword>
<feature type="active site" evidence="11">
    <location>
        <position position="128"/>
    </location>
</feature>
<accession>A0AAV3RHN6</accession>
<keyword evidence="8" id="KW-0472">Membrane</keyword>
<evidence type="ECO:0000256" key="5">
    <source>
        <dbReference type="ARBA" id="ARBA00022729"/>
    </source>
</evidence>
<feature type="active site" evidence="11">
    <location>
        <position position="338"/>
    </location>
</feature>
<dbReference type="InterPro" id="IPR001461">
    <property type="entry name" value="Aspartic_peptidase_A1"/>
</dbReference>
<dbReference type="InterPro" id="IPR032799">
    <property type="entry name" value="TAXi_C"/>
</dbReference>
<dbReference type="InterPro" id="IPR021109">
    <property type="entry name" value="Peptidase_aspartic_dom_sf"/>
</dbReference>
<keyword evidence="16" id="KW-1185">Reference proteome</keyword>
<gene>
    <name evidence="15" type="ORF">LIER_27982</name>
</gene>
<evidence type="ECO:0000256" key="13">
    <source>
        <dbReference type="SAM" id="MobiDB-lite"/>
    </source>
</evidence>
<keyword evidence="3" id="KW-1003">Cell membrane</keyword>
<protein>
    <submittedName>
        <fullName evidence="15">Aspartic protease</fullName>
    </submittedName>
</protein>
<keyword evidence="10" id="KW-0449">Lipoprotein</keyword>
<dbReference type="PANTHER" id="PTHR13683:SF339">
    <property type="entry name" value="PEPTIDASE A1 DOMAIN-CONTAINING PROTEIN"/>
    <property type="match status" value="1"/>
</dbReference>
<comment type="caution">
    <text evidence="15">The sequence shown here is derived from an EMBL/GenBank/DDBJ whole genome shotgun (WGS) entry which is preliminary data.</text>
</comment>
<feature type="compositionally biased region" description="Polar residues" evidence="13">
    <location>
        <begin position="473"/>
        <end position="486"/>
    </location>
</feature>
<dbReference type="FunFam" id="2.40.70.10:FF:000014">
    <property type="entry name" value="Aspartyl protease family protein 1"/>
    <property type="match status" value="1"/>
</dbReference>
<evidence type="ECO:0000256" key="9">
    <source>
        <dbReference type="ARBA" id="ARBA00023180"/>
    </source>
</evidence>
<evidence type="ECO:0000256" key="1">
    <source>
        <dbReference type="ARBA" id="ARBA00004193"/>
    </source>
</evidence>
<dbReference type="Proteomes" id="UP001454036">
    <property type="component" value="Unassembled WGS sequence"/>
</dbReference>
<keyword evidence="5" id="KW-0732">Signal</keyword>
<evidence type="ECO:0000256" key="3">
    <source>
        <dbReference type="ARBA" id="ARBA00022475"/>
    </source>
</evidence>
<dbReference type="FunFam" id="2.40.70.10:FF:000012">
    <property type="entry name" value="Aspartyl protease family protein 1"/>
    <property type="match status" value="1"/>
</dbReference>
<evidence type="ECO:0000256" key="6">
    <source>
        <dbReference type="ARBA" id="ARBA00022750"/>
    </source>
</evidence>
<dbReference type="SUPFAM" id="SSF50630">
    <property type="entry name" value="Acid proteases"/>
    <property type="match status" value="1"/>
</dbReference>
<dbReference type="PROSITE" id="PS51767">
    <property type="entry name" value="PEPTIDASE_A1"/>
    <property type="match status" value="1"/>
</dbReference>
<dbReference type="InterPro" id="IPR033121">
    <property type="entry name" value="PEPTIDASE_A1"/>
</dbReference>
<dbReference type="Pfam" id="PF14541">
    <property type="entry name" value="TAXi_C"/>
    <property type="match status" value="1"/>
</dbReference>
<feature type="domain" description="Peptidase A1" evidence="14">
    <location>
        <begin position="110"/>
        <end position="453"/>
    </location>
</feature>
<evidence type="ECO:0000256" key="8">
    <source>
        <dbReference type="ARBA" id="ARBA00023136"/>
    </source>
</evidence>
<evidence type="ECO:0000256" key="4">
    <source>
        <dbReference type="ARBA" id="ARBA00022670"/>
    </source>
</evidence>
<evidence type="ECO:0000256" key="11">
    <source>
        <dbReference type="PIRSR" id="PIRSR601461-1"/>
    </source>
</evidence>
<proteinExistence type="inferred from homology"/>
<reference evidence="15 16" key="1">
    <citation type="submission" date="2024-01" db="EMBL/GenBank/DDBJ databases">
        <title>The complete chloroplast genome sequence of Lithospermum erythrorhizon: insights into the phylogenetic relationship among Boraginaceae species and the maternal lineages of purple gromwells.</title>
        <authorList>
            <person name="Okada T."/>
            <person name="Watanabe K."/>
        </authorList>
    </citation>
    <scope>NUCLEOTIDE SEQUENCE [LARGE SCALE GENOMIC DNA]</scope>
</reference>
<dbReference type="GO" id="GO:0005886">
    <property type="term" value="C:plasma membrane"/>
    <property type="evidence" value="ECO:0007669"/>
    <property type="project" value="UniProtKB-SubCell"/>
</dbReference>
<name>A0AAV3RHN6_LITER</name>
<feature type="compositionally biased region" description="Low complexity" evidence="13">
    <location>
        <begin position="487"/>
        <end position="501"/>
    </location>
</feature>
<dbReference type="PRINTS" id="PR00792">
    <property type="entry name" value="PEPSIN"/>
</dbReference>
<dbReference type="InterPro" id="IPR001969">
    <property type="entry name" value="Aspartic_peptidase_AS"/>
</dbReference>
<dbReference type="InterPro" id="IPR034164">
    <property type="entry name" value="Pepsin-like_dom"/>
</dbReference>
<dbReference type="EMBL" id="BAABME010009159">
    <property type="protein sequence ID" value="GAA0174636.1"/>
    <property type="molecule type" value="Genomic_DNA"/>
</dbReference>
<evidence type="ECO:0000259" key="14">
    <source>
        <dbReference type="PROSITE" id="PS51767"/>
    </source>
</evidence>
<evidence type="ECO:0000256" key="12">
    <source>
        <dbReference type="RuleBase" id="RU000454"/>
    </source>
</evidence>
<evidence type="ECO:0000313" key="15">
    <source>
        <dbReference type="EMBL" id="GAA0174636.1"/>
    </source>
</evidence>
<comment type="similarity">
    <text evidence="2 12">Belongs to the peptidase A1 family.</text>
</comment>
<dbReference type="Gene3D" id="2.40.70.10">
    <property type="entry name" value="Acid Proteases"/>
    <property type="match status" value="2"/>
</dbReference>
<dbReference type="PANTHER" id="PTHR13683">
    <property type="entry name" value="ASPARTYL PROTEASES"/>
    <property type="match status" value="1"/>
</dbReference>
<dbReference type="GO" id="GO:0004190">
    <property type="term" value="F:aspartic-type endopeptidase activity"/>
    <property type="evidence" value="ECO:0007669"/>
    <property type="project" value="UniProtKB-KW"/>
</dbReference>
<evidence type="ECO:0000256" key="10">
    <source>
        <dbReference type="ARBA" id="ARBA00023288"/>
    </source>
</evidence>
<dbReference type="Pfam" id="PF14543">
    <property type="entry name" value="TAXi_N"/>
    <property type="match status" value="1"/>
</dbReference>
<feature type="region of interest" description="Disordered" evidence="13">
    <location>
        <begin position="461"/>
        <end position="506"/>
    </location>
</feature>
<evidence type="ECO:0000256" key="7">
    <source>
        <dbReference type="ARBA" id="ARBA00022801"/>
    </source>
</evidence>
<dbReference type="GO" id="GO:0006508">
    <property type="term" value="P:proteolysis"/>
    <property type="evidence" value="ECO:0007669"/>
    <property type="project" value="UniProtKB-KW"/>
</dbReference>
<keyword evidence="6 12" id="KW-0064">Aspartyl protease</keyword>
<sequence>MGNGSLLTLFTTTTAFLLLYSGSLQLVVHSQMYYSSKLVHGYSREAMSFWGSKKNVSVFYPKINSWEHFQLLLQRDVKRQNMKLGLPNRLLVPSQGGRSYNYGNALGWLHYTWIDIGTPNVSFLVALDPGSDMLWVPCDCIQCAPLSSGHYDILDRDLNEYSPSKSRTSKHLPCSHKLCEQGPNCGSPRDNCPYTVAYVSDNTSSKGFLFEDLLHLTVVGGHANQTAVQASIILGCGTKQSGDYLDDSAPDGLIGLGPGDMSVPSLLAKSGLIPHSFSLCFDKSYSGSISFGDQGHLAQRSTPFIALNGEYSWYIVEVDGYCFGGSCLKESGFEALVDSGSSFTYLPDEIYSRVVSEFDQQVDTSRFTIQDFPYCYKANSDKIPRFPTMKLMLSSNQSFIIENPTFRIVGEEGVSADCLGIHHTSDDVGIIGQNFMMGYRLVFDMENKRLAWSHSNCQDIGGTQLHPSPPPSNTTASQLPTSQQQLPGGHAVAPAVAGRAPTKPSMGSPLLIRSRCRRILLLLQTIVLLSYAI</sequence>
<dbReference type="InterPro" id="IPR032861">
    <property type="entry name" value="TAXi_N"/>
</dbReference>
<dbReference type="AlphaFoldDB" id="A0AAV3RHN6"/>
<dbReference type="PROSITE" id="PS00141">
    <property type="entry name" value="ASP_PROTEASE"/>
    <property type="match status" value="1"/>
</dbReference>
<dbReference type="CDD" id="cd05471">
    <property type="entry name" value="pepsin_like"/>
    <property type="match status" value="1"/>
</dbReference>